<evidence type="ECO:0000313" key="5">
    <source>
        <dbReference type="Proteomes" id="UP000252733"/>
    </source>
</evidence>
<feature type="signal peptide" evidence="2">
    <location>
        <begin position="1"/>
        <end position="19"/>
    </location>
</feature>
<dbReference type="InterPro" id="IPR000757">
    <property type="entry name" value="Beta-glucanase-like"/>
</dbReference>
<dbReference type="InterPro" id="IPR026444">
    <property type="entry name" value="Secre_tail"/>
</dbReference>
<dbReference type="InterPro" id="IPR008979">
    <property type="entry name" value="Galactose-bd-like_sf"/>
</dbReference>
<keyword evidence="2" id="KW-0732">Signal</keyword>
<dbReference type="Gene3D" id="2.60.120.200">
    <property type="match status" value="1"/>
</dbReference>
<dbReference type="InterPro" id="IPR041443">
    <property type="entry name" value="Exop_C"/>
</dbReference>
<evidence type="ECO:0000256" key="2">
    <source>
        <dbReference type="SAM" id="SignalP"/>
    </source>
</evidence>
<gene>
    <name evidence="4" type="ORF">DFO77_11059</name>
</gene>
<reference evidence="4 5" key="1">
    <citation type="submission" date="2018-07" db="EMBL/GenBank/DDBJ databases">
        <title>Freshwater and sediment microbial communities from various areas in North America, analyzing microbe dynamics in response to fracking.</title>
        <authorList>
            <person name="Lamendella R."/>
        </authorList>
    </citation>
    <scope>NUCLEOTIDE SEQUENCE [LARGE SCALE GENOMIC DNA]</scope>
    <source>
        <strain evidence="4 5">160A</strain>
    </source>
</reference>
<comment type="similarity">
    <text evidence="1">Belongs to the glycosyl hydrolase 16 family.</text>
</comment>
<dbReference type="Pfam" id="PF18962">
    <property type="entry name" value="Por_Secre_tail"/>
    <property type="match status" value="1"/>
</dbReference>
<organism evidence="4 5">
    <name type="scientific">Marinilabilia salmonicolor</name>
    <dbReference type="NCBI Taxonomy" id="989"/>
    <lineage>
        <taxon>Bacteria</taxon>
        <taxon>Pseudomonadati</taxon>
        <taxon>Bacteroidota</taxon>
        <taxon>Bacteroidia</taxon>
        <taxon>Marinilabiliales</taxon>
        <taxon>Marinilabiliaceae</taxon>
        <taxon>Marinilabilia</taxon>
    </lineage>
</organism>
<protein>
    <submittedName>
        <fullName evidence="4">Putative secreted protein (Por secretion system target)</fullName>
    </submittedName>
</protein>
<dbReference type="Proteomes" id="UP000252733">
    <property type="component" value="Unassembled WGS sequence"/>
</dbReference>
<evidence type="ECO:0000313" key="4">
    <source>
        <dbReference type="EMBL" id="RCW35293.1"/>
    </source>
</evidence>
<dbReference type="Pfam" id="PF00722">
    <property type="entry name" value="Glyco_hydro_16"/>
    <property type="match status" value="1"/>
</dbReference>
<dbReference type="Pfam" id="PF18559">
    <property type="entry name" value="Exop_C"/>
    <property type="match status" value="1"/>
</dbReference>
<feature type="chain" id="PRO_5017025526" evidence="2">
    <location>
        <begin position="20"/>
        <end position="924"/>
    </location>
</feature>
<dbReference type="GO" id="GO:0005975">
    <property type="term" value="P:carbohydrate metabolic process"/>
    <property type="evidence" value="ECO:0007669"/>
    <property type="project" value="InterPro"/>
</dbReference>
<accession>A0A368V3D4</accession>
<dbReference type="NCBIfam" id="TIGR04183">
    <property type="entry name" value="Por_Secre_tail"/>
    <property type="match status" value="1"/>
</dbReference>
<dbReference type="PANTHER" id="PTHR10963">
    <property type="entry name" value="GLYCOSYL HYDROLASE-RELATED"/>
    <property type="match status" value="1"/>
</dbReference>
<dbReference type="RefSeq" id="WP_114436981.1">
    <property type="nucleotide sequence ID" value="NZ_QPIZ01000010.1"/>
</dbReference>
<dbReference type="InterPro" id="IPR013320">
    <property type="entry name" value="ConA-like_dom_sf"/>
</dbReference>
<dbReference type="SUPFAM" id="SSF49785">
    <property type="entry name" value="Galactose-binding domain-like"/>
    <property type="match status" value="3"/>
</dbReference>
<proteinExistence type="inferred from homology"/>
<dbReference type="AlphaFoldDB" id="A0A368V3D4"/>
<dbReference type="GO" id="GO:0004553">
    <property type="term" value="F:hydrolase activity, hydrolyzing O-glycosyl compounds"/>
    <property type="evidence" value="ECO:0007669"/>
    <property type="project" value="InterPro"/>
</dbReference>
<dbReference type="CDD" id="cd08023">
    <property type="entry name" value="GH16_laminarinase_like"/>
    <property type="match status" value="1"/>
</dbReference>
<feature type="domain" description="GH16" evidence="3">
    <location>
        <begin position="19"/>
        <end position="275"/>
    </location>
</feature>
<dbReference type="SUPFAM" id="SSF49899">
    <property type="entry name" value="Concanavalin A-like lectins/glucanases"/>
    <property type="match status" value="1"/>
</dbReference>
<sequence>MKKIYLFFFGLLVSMAAMNAQYQLVWEENFDGTQLNTDYWTTENNVGIWNTGANQELQHYKSENVEVGPDGEGGNALILTAKYESYNGYQFTSGKIKSEGKVAAKYGKIEARIKLPQLADGLWPAFWMLGTQGGTWPANGEIDIVEGGHAEGIAAGTQERTFNGALHWENGGNYAGYGPQYTAAEGANLYEYNTFTLQWSPTRIEMYFNEDTNPYFAMDIDGEDAEEFRDWPHFFILNLAVGGSFSGITDPNAISAPMPAKMYVDYIRVYQQEADGGQMVVTPPAAPQTDVYGIFTENSDIAEKFVIDDVGNSLQIWEGTMDAIDGAPSYDGAEVIALYSNPAASWFGFGLNSSAGVDLSHYANGYLYFNMRTSSDQDFWLGMRDTSQDEAKINFNAGTDPYGFARNDQWHTVSIPVSDLTAQGLDLSSVGNVFMLGGEGVLSDILIDDVYFSLSETPLINNDLNADRNNPVQLPEYIVEADFYGIFTENPNVPEQFLIDDADGHIFIWDNTLTATATAPYDGDEFLSFSSTGSAGWWGFGIHDDNSHDLTHFADGYLSFSVKTASQQDFKIEIHGAGGSVALFHFMNGQDPEGFARDGEWHRVSVPVSELTSQGLDISAVGIPFAASGGTISNIAFDDVIYTVGAEQPENPNLNSGGSNPDTGITVDQYGIFTERTDVTEHFAIDRENGFLHIWNNLTEMSTQTPYEGEELLAFESSEDGWSGFGIFSETPLDLSHFQGGFLNFSIKIPESSNDSFTVLVEDKEGGKGELFFAPGTDPYGVQRNGEWHFISVPMAALLNQTAALDLSIVGNVFAVSSGSRSHGFIFDDVFYSVTEPTFLNGVSAERVSVSPNPATTFFVLDIPEELEVIEIFNLSGQKIQSSKTLKSVGGVRINCSGWPKGWYFMIAKSVSGKDYVSRVYVKP</sequence>
<dbReference type="Gene3D" id="2.60.120.430">
    <property type="entry name" value="Galactose-binding lectin"/>
    <property type="match status" value="3"/>
</dbReference>
<dbReference type="InterPro" id="IPR050546">
    <property type="entry name" value="Glycosyl_Hydrlase_16"/>
</dbReference>
<comment type="caution">
    <text evidence="4">The sequence shown here is derived from an EMBL/GenBank/DDBJ whole genome shotgun (WGS) entry which is preliminary data.</text>
</comment>
<dbReference type="EMBL" id="QPIZ01000010">
    <property type="protein sequence ID" value="RCW35293.1"/>
    <property type="molecule type" value="Genomic_DNA"/>
</dbReference>
<dbReference type="PROSITE" id="PS51762">
    <property type="entry name" value="GH16_2"/>
    <property type="match status" value="1"/>
</dbReference>
<name>A0A368V3D4_9BACT</name>
<evidence type="ECO:0000256" key="1">
    <source>
        <dbReference type="ARBA" id="ARBA00006865"/>
    </source>
</evidence>
<evidence type="ECO:0000259" key="3">
    <source>
        <dbReference type="PROSITE" id="PS51762"/>
    </source>
</evidence>
<dbReference type="PANTHER" id="PTHR10963:SF55">
    <property type="entry name" value="GLYCOSIDE HYDROLASE FAMILY 16 PROTEIN"/>
    <property type="match status" value="1"/>
</dbReference>
<keyword evidence="5" id="KW-1185">Reference proteome</keyword>